<keyword evidence="5 8" id="KW-0067">ATP-binding</keyword>
<dbReference type="Gene3D" id="3.40.50.620">
    <property type="entry name" value="HUPs"/>
    <property type="match status" value="1"/>
</dbReference>
<dbReference type="GO" id="GO:0005829">
    <property type="term" value="C:cytosol"/>
    <property type="evidence" value="ECO:0007669"/>
    <property type="project" value="TreeGrafter"/>
</dbReference>
<comment type="catalytic activity">
    <reaction evidence="7">
        <text>L-aspartate + L-glutamine + ATP + H2O = L-asparagine + L-glutamate + AMP + diphosphate + H(+)</text>
        <dbReference type="Rhea" id="RHEA:12228"/>
        <dbReference type="ChEBI" id="CHEBI:15377"/>
        <dbReference type="ChEBI" id="CHEBI:15378"/>
        <dbReference type="ChEBI" id="CHEBI:29985"/>
        <dbReference type="ChEBI" id="CHEBI:29991"/>
        <dbReference type="ChEBI" id="CHEBI:30616"/>
        <dbReference type="ChEBI" id="CHEBI:33019"/>
        <dbReference type="ChEBI" id="CHEBI:58048"/>
        <dbReference type="ChEBI" id="CHEBI:58359"/>
        <dbReference type="ChEBI" id="CHEBI:456215"/>
        <dbReference type="EC" id="6.3.5.4"/>
    </reaction>
</comment>
<keyword evidence="11" id="KW-1185">Reference proteome</keyword>
<dbReference type="InterPro" id="IPR001962">
    <property type="entry name" value="Asn_synthase"/>
</dbReference>
<dbReference type="MEROPS" id="C44.976"/>
<feature type="domain" description="Glutamine amidotransferase type-2" evidence="9">
    <location>
        <begin position="1"/>
        <end position="206"/>
    </location>
</feature>
<dbReference type="Pfam" id="PF00733">
    <property type="entry name" value="Asn_synthase"/>
    <property type="match status" value="1"/>
</dbReference>
<organism evidence="10 11">
    <name type="scientific">Hahella chejuensis (strain KCTC 2396)</name>
    <dbReference type="NCBI Taxonomy" id="349521"/>
    <lineage>
        <taxon>Bacteria</taxon>
        <taxon>Pseudomonadati</taxon>
        <taxon>Pseudomonadota</taxon>
        <taxon>Gammaproteobacteria</taxon>
        <taxon>Oceanospirillales</taxon>
        <taxon>Hahellaceae</taxon>
        <taxon>Hahella</taxon>
    </lineage>
</organism>
<accession>Q2SJH5</accession>
<dbReference type="Gene3D" id="3.60.20.10">
    <property type="entry name" value="Glutamine Phosphoribosylpyrophosphate, subunit 1, domain 1"/>
    <property type="match status" value="1"/>
</dbReference>
<evidence type="ECO:0000256" key="3">
    <source>
        <dbReference type="ARBA" id="ARBA00012737"/>
    </source>
</evidence>
<dbReference type="KEGG" id="hch:HCH_02383"/>
<gene>
    <name evidence="10" type="primary">asnB2</name>
    <name evidence="10" type="ordered locus">HCH_02383</name>
</gene>
<reference evidence="10 11" key="1">
    <citation type="journal article" date="2005" name="Nucleic Acids Res.">
        <title>Genomic blueprint of Hahella chejuensis, a marine microbe producing an algicidal agent.</title>
        <authorList>
            <person name="Jeong H."/>
            <person name="Yim J.H."/>
            <person name="Lee C."/>
            <person name="Choi S.-H."/>
            <person name="Park Y.K."/>
            <person name="Yoon S.H."/>
            <person name="Hur C.-G."/>
            <person name="Kang H.-Y."/>
            <person name="Kim D."/>
            <person name="Lee H.H."/>
            <person name="Park K.H."/>
            <person name="Park S.-H."/>
            <person name="Park H.-S."/>
            <person name="Lee H.K."/>
            <person name="Oh T.K."/>
            <person name="Kim J.F."/>
        </authorList>
    </citation>
    <scope>NUCLEOTIDE SEQUENCE [LARGE SCALE GENOMIC DNA]</scope>
    <source>
        <strain evidence="10 11">KCTC 2396</strain>
    </source>
</reference>
<dbReference type="EMBL" id="CP000155">
    <property type="protein sequence ID" value="ABC29199.1"/>
    <property type="molecule type" value="Genomic_DNA"/>
</dbReference>
<keyword evidence="6" id="KW-0315">Glutamine amidotransferase</keyword>
<dbReference type="GO" id="GO:0006529">
    <property type="term" value="P:asparagine biosynthetic process"/>
    <property type="evidence" value="ECO:0007669"/>
    <property type="project" value="InterPro"/>
</dbReference>
<dbReference type="InterPro" id="IPR014729">
    <property type="entry name" value="Rossmann-like_a/b/a_fold"/>
</dbReference>
<dbReference type="CDD" id="cd01991">
    <property type="entry name" value="Asn_synthase_B_C"/>
    <property type="match status" value="1"/>
</dbReference>
<dbReference type="InterPro" id="IPR029055">
    <property type="entry name" value="Ntn_hydrolases_N"/>
</dbReference>
<dbReference type="SUPFAM" id="SSF56235">
    <property type="entry name" value="N-terminal nucleophile aminohydrolases (Ntn hydrolases)"/>
    <property type="match status" value="1"/>
</dbReference>
<comment type="pathway">
    <text evidence="1">Amino-acid biosynthesis; L-asparagine biosynthesis; L-asparagine from L-aspartate (L-Gln route): step 1/1.</text>
</comment>
<dbReference type="STRING" id="349521.HCH_02383"/>
<dbReference type="PROSITE" id="PS51278">
    <property type="entry name" value="GATASE_TYPE_2"/>
    <property type="match status" value="1"/>
</dbReference>
<feature type="binding site" evidence="8">
    <location>
        <position position="249"/>
    </location>
    <ligand>
        <name>ATP</name>
        <dbReference type="ChEBI" id="CHEBI:30616"/>
    </ligand>
</feature>
<evidence type="ECO:0000256" key="1">
    <source>
        <dbReference type="ARBA" id="ARBA00005187"/>
    </source>
</evidence>
<evidence type="ECO:0000256" key="8">
    <source>
        <dbReference type="PIRSR" id="PIRSR001589-2"/>
    </source>
</evidence>
<dbReference type="HOGENOM" id="CLU_014658_3_1_6"/>
<dbReference type="PANTHER" id="PTHR43284">
    <property type="entry name" value="ASPARAGINE SYNTHETASE (GLUTAMINE-HYDROLYZING)"/>
    <property type="match status" value="1"/>
</dbReference>
<dbReference type="AlphaFoldDB" id="Q2SJH5"/>
<dbReference type="InterPro" id="IPR051786">
    <property type="entry name" value="ASN_synthetase/amidase"/>
</dbReference>
<evidence type="ECO:0000259" key="9">
    <source>
        <dbReference type="PROSITE" id="PS51278"/>
    </source>
</evidence>
<dbReference type="InterPro" id="IPR033738">
    <property type="entry name" value="AsnB_N"/>
</dbReference>
<dbReference type="InterPro" id="IPR017932">
    <property type="entry name" value="GATase_2_dom"/>
</dbReference>
<name>Q2SJH5_HAHCH</name>
<comment type="similarity">
    <text evidence="2">Belongs to the asparagine synthetase family.</text>
</comment>
<evidence type="ECO:0000313" key="11">
    <source>
        <dbReference type="Proteomes" id="UP000000238"/>
    </source>
</evidence>
<evidence type="ECO:0000256" key="5">
    <source>
        <dbReference type="ARBA" id="ARBA00022840"/>
    </source>
</evidence>
<dbReference type="InterPro" id="IPR006426">
    <property type="entry name" value="Asn_synth_AEB"/>
</dbReference>
<evidence type="ECO:0000256" key="4">
    <source>
        <dbReference type="ARBA" id="ARBA00022741"/>
    </source>
</evidence>
<dbReference type="PIRSF" id="PIRSF001589">
    <property type="entry name" value="Asn_synthetase_glu-h"/>
    <property type="match status" value="1"/>
</dbReference>
<dbReference type="Pfam" id="PF13537">
    <property type="entry name" value="GATase_7"/>
    <property type="match status" value="1"/>
</dbReference>
<proteinExistence type="inferred from homology"/>
<evidence type="ECO:0000256" key="6">
    <source>
        <dbReference type="ARBA" id="ARBA00022962"/>
    </source>
</evidence>
<protein>
    <recommendedName>
        <fullName evidence="3">asparagine synthase (glutamine-hydrolyzing)</fullName>
        <ecNumber evidence="3">6.3.5.4</ecNumber>
    </recommendedName>
</protein>
<dbReference type="eggNOG" id="COG0367">
    <property type="taxonomic scope" value="Bacteria"/>
</dbReference>
<feature type="binding site" evidence="8">
    <location>
        <position position="91"/>
    </location>
    <ligand>
        <name>L-glutamine</name>
        <dbReference type="ChEBI" id="CHEBI:58359"/>
    </ligand>
</feature>
<sequence length="610" mass="68332">MPPNGAALLQGMLAKQRHRGPDASSYWLNDSQTVGLCHSRLAIVDLSPQGNQPMHSYCGKLTVVFNGEIYNYKELRTKYEALGYTFNTRSDTEVLLVAYQARGKSFLEELRGMFSLALFDHQKSILICARDPIGKKPFIYAETKSGFYFSSEIPALDMVKDVDRCIDHNALAAMLLHNLRHIPEPHTAFQGVKKLRPGHAIVVCEGRLESMWRHWSPAPGMVKGAGELREIIENAVAIRSQADVPVGALLSGGVDSSAIVAMMKKHTSHTIRTYAFGSGPGDEDLCRARKMAKYFGVRHKEFYFDANRQFQVFKSILATFGEPIMLLPLIHTYEMSEAIHEDGIKVVMSGNGADELFFGYTGHFHTAKISRLLNGVALFLACARVAPDSWRKGPLKFLLERPGLRKAAYYRYKAAEQWPLIIPPDIARTMLNYVSEEMSYWGPLLPNKDFIDESNYLALLIENSHSITIASDLPAMMASVEFRAPFLDREVISAAMGISYRDKVRKGGSGVGLKHILREAVKDLIPEEILFAPKRGFGMGIQEEDVLKGPWRQIGERIFAEADDCEGMFDAKNLNSVWSRYLGGDSHVDTSTVARLFAIQLWRNHESANF</sequence>
<dbReference type="Proteomes" id="UP000000238">
    <property type="component" value="Chromosome"/>
</dbReference>
<dbReference type="PANTHER" id="PTHR43284:SF1">
    <property type="entry name" value="ASPARAGINE SYNTHETASE"/>
    <property type="match status" value="1"/>
</dbReference>
<keyword evidence="10" id="KW-0436">Ligase</keyword>
<dbReference type="GO" id="GO:0005524">
    <property type="term" value="F:ATP binding"/>
    <property type="evidence" value="ECO:0007669"/>
    <property type="project" value="UniProtKB-KW"/>
</dbReference>
<dbReference type="GO" id="GO:0004066">
    <property type="term" value="F:asparagine synthase (glutamine-hydrolyzing) activity"/>
    <property type="evidence" value="ECO:0007669"/>
    <property type="project" value="UniProtKB-EC"/>
</dbReference>
<evidence type="ECO:0000256" key="7">
    <source>
        <dbReference type="ARBA" id="ARBA00048741"/>
    </source>
</evidence>
<keyword evidence="4 8" id="KW-0547">Nucleotide-binding</keyword>
<evidence type="ECO:0000256" key="2">
    <source>
        <dbReference type="ARBA" id="ARBA00005752"/>
    </source>
</evidence>
<dbReference type="NCBIfam" id="TIGR01536">
    <property type="entry name" value="asn_synth_AEB"/>
    <property type="match status" value="1"/>
</dbReference>
<dbReference type="CDD" id="cd00712">
    <property type="entry name" value="AsnB"/>
    <property type="match status" value="1"/>
</dbReference>
<dbReference type="EC" id="6.3.5.4" evidence="3"/>
<dbReference type="SUPFAM" id="SSF52402">
    <property type="entry name" value="Adenine nucleotide alpha hydrolases-like"/>
    <property type="match status" value="1"/>
</dbReference>
<evidence type="ECO:0000313" key="10">
    <source>
        <dbReference type="EMBL" id="ABC29199.1"/>
    </source>
</evidence>
<feature type="binding site" evidence="8">
    <location>
        <begin position="349"/>
        <end position="350"/>
    </location>
    <ligand>
        <name>ATP</name>
        <dbReference type="ChEBI" id="CHEBI:30616"/>
    </ligand>
</feature>